<dbReference type="STRING" id="288992.SAMN04488522_1011423"/>
<keyword evidence="4 5" id="KW-0472">Membrane</keyword>
<feature type="transmembrane region" description="Helical" evidence="5">
    <location>
        <begin position="247"/>
        <end position="263"/>
    </location>
</feature>
<organism evidence="7 8">
    <name type="scientific">Pedobacter caeni</name>
    <dbReference type="NCBI Taxonomy" id="288992"/>
    <lineage>
        <taxon>Bacteria</taxon>
        <taxon>Pseudomonadati</taxon>
        <taxon>Bacteroidota</taxon>
        <taxon>Sphingobacteriia</taxon>
        <taxon>Sphingobacteriales</taxon>
        <taxon>Sphingobacteriaceae</taxon>
        <taxon>Pedobacter</taxon>
    </lineage>
</organism>
<name>A0A1M4WXP3_9SPHI</name>
<keyword evidence="3 5" id="KW-1133">Transmembrane helix</keyword>
<evidence type="ECO:0000256" key="5">
    <source>
        <dbReference type="SAM" id="Phobius"/>
    </source>
</evidence>
<gene>
    <name evidence="7" type="ORF">SAMN04488522_1011423</name>
</gene>
<proteinExistence type="predicted"/>
<accession>A0A1M4WXP3</accession>
<evidence type="ECO:0000313" key="8">
    <source>
        <dbReference type="Proteomes" id="UP000184287"/>
    </source>
</evidence>
<dbReference type="InterPro" id="IPR011020">
    <property type="entry name" value="HTTM-like"/>
</dbReference>
<feature type="transmembrane region" description="Helical" evidence="5">
    <location>
        <begin position="269"/>
        <end position="286"/>
    </location>
</feature>
<evidence type="ECO:0000259" key="6">
    <source>
        <dbReference type="SMART" id="SM00752"/>
    </source>
</evidence>
<comment type="subcellular location">
    <subcellularLocation>
        <location evidence="1">Endomembrane system</location>
        <topology evidence="1">Multi-pass membrane protein</topology>
    </subcellularLocation>
</comment>
<dbReference type="Proteomes" id="UP000184287">
    <property type="component" value="Unassembled WGS sequence"/>
</dbReference>
<dbReference type="GO" id="GO:0012505">
    <property type="term" value="C:endomembrane system"/>
    <property type="evidence" value="ECO:0007669"/>
    <property type="project" value="UniProtKB-SubCell"/>
</dbReference>
<dbReference type="AlphaFoldDB" id="A0A1M4WXP3"/>
<protein>
    <submittedName>
        <fullName evidence="7">Vitamin K-dependent gamma-carboxylase</fullName>
    </submittedName>
</protein>
<feature type="transmembrane region" description="Helical" evidence="5">
    <location>
        <begin position="12"/>
        <end position="29"/>
    </location>
</feature>
<feature type="transmembrane region" description="Helical" evidence="5">
    <location>
        <begin position="216"/>
        <end position="240"/>
    </location>
</feature>
<feature type="transmembrane region" description="Helical" evidence="5">
    <location>
        <begin position="74"/>
        <end position="92"/>
    </location>
</feature>
<feature type="domain" description="HTTM-like" evidence="6">
    <location>
        <begin position="1"/>
        <end position="291"/>
    </location>
</feature>
<dbReference type="PANTHER" id="PTHR39535">
    <property type="entry name" value="SPORULATION-DELAYING PROTEIN SDPB"/>
    <property type="match status" value="1"/>
</dbReference>
<dbReference type="EMBL" id="FQUQ01000001">
    <property type="protein sequence ID" value="SHE85960.1"/>
    <property type="molecule type" value="Genomic_DNA"/>
</dbReference>
<evidence type="ECO:0000313" key="7">
    <source>
        <dbReference type="EMBL" id="SHE85960.1"/>
    </source>
</evidence>
<feature type="transmembrane region" description="Helical" evidence="5">
    <location>
        <begin position="123"/>
        <end position="141"/>
    </location>
</feature>
<evidence type="ECO:0000256" key="1">
    <source>
        <dbReference type="ARBA" id="ARBA00004127"/>
    </source>
</evidence>
<dbReference type="PANTHER" id="PTHR39535:SF2">
    <property type="entry name" value="HTTM DOMAIN-CONTAINING PROTEIN"/>
    <property type="match status" value="1"/>
</dbReference>
<evidence type="ECO:0000256" key="2">
    <source>
        <dbReference type="ARBA" id="ARBA00022692"/>
    </source>
</evidence>
<dbReference type="InterPro" id="IPR052964">
    <property type="entry name" value="Sporulation_signal_mat"/>
</dbReference>
<dbReference type="OrthoDB" id="1496138at2"/>
<keyword evidence="2 5" id="KW-0812">Transmembrane</keyword>
<evidence type="ECO:0000256" key="3">
    <source>
        <dbReference type="ARBA" id="ARBA00022989"/>
    </source>
</evidence>
<dbReference type="SMART" id="SM00752">
    <property type="entry name" value="HTTM"/>
    <property type="match status" value="1"/>
</dbReference>
<reference evidence="8" key="1">
    <citation type="submission" date="2016-11" db="EMBL/GenBank/DDBJ databases">
        <authorList>
            <person name="Varghese N."/>
            <person name="Submissions S."/>
        </authorList>
    </citation>
    <scope>NUCLEOTIDE SEQUENCE [LARGE SCALE GENOMIC DNA]</scope>
    <source>
        <strain evidence="8">DSM 16990</strain>
    </source>
</reference>
<keyword evidence="8" id="KW-1185">Reference proteome</keyword>
<evidence type="ECO:0000256" key="4">
    <source>
        <dbReference type="ARBA" id="ARBA00023136"/>
    </source>
</evidence>
<sequence length="316" mass="36100">MKPVTFNHAIQLAVLRIGVALTILAKIFVEFGQLDMLFSQHGIIQDVLTKPLDVSYTLSLPKVIEFFGIGNESVFLTILYVIFGVSACFLLFGFKTKISAFICLLIHLMIFNGYNLLAFGFDGFLFTLLFYTLIFPVEKVCSIDQLIRKEKQSINPQQLNFYLRVLQVHLCIVYFTAGYSKLGGAEWMNGTAIWQAINQPQFYTGLTPFLKSLASYSWVSAGLTWGTLFIELGFPLLIWIRWPKMQVVLLISVLLMHVFIGAVMGLQMFAWIMIVFDLSAFGALLFRNPNWRFLAIFDRKNTIYEEEISRLNGCRN</sequence>
<dbReference type="RefSeq" id="WP_159441064.1">
    <property type="nucleotide sequence ID" value="NZ_FQUQ01000001.1"/>
</dbReference>